<feature type="transmembrane region" description="Helical" evidence="1">
    <location>
        <begin position="228"/>
        <end position="260"/>
    </location>
</feature>
<evidence type="ECO:0000256" key="1">
    <source>
        <dbReference type="SAM" id="Phobius"/>
    </source>
</evidence>
<dbReference type="InParanoid" id="A0EGM6"/>
<evidence type="ECO:0000313" key="2">
    <source>
        <dbReference type="EMBL" id="CAK94467.1"/>
    </source>
</evidence>
<keyword evidence="3" id="KW-1185">Reference proteome</keyword>
<gene>
    <name evidence="2" type="ORF">GSPATT00026791001</name>
</gene>
<keyword evidence="1" id="KW-0472">Membrane</keyword>
<organism evidence="2 3">
    <name type="scientific">Paramecium tetraurelia</name>
    <dbReference type="NCBI Taxonomy" id="5888"/>
    <lineage>
        <taxon>Eukaryota</taxon>
        <taxon>Sar</taxon>
        <taxon>Alveolata</taxon>
        <taxon>Ciliophora</taxon>
        <taxon>Intramacronucleata</taxon>
        <taxon>Oligohymenophorea</taxon>
        <taxon>Peniculida</taxon>
        <taxon>Parameciidae</taxon>
        <taxon>Paramecium</taxon>
    </lineage>
</organism>
<evidence type="ECO:0000313" key="3">
    <source>
        <dbReference type="Proteomes" id="UP000000600"/>
    </source>
</evidence>
<dbReference type="RefSeq" id="XP_001461840.1">
    <property type="nucleotide sequence ID" value="XM_001461803.1"/>
</dbReference>
<dbReference type="GeneID" id="5047625"/>
<feature type="transmembrane region" description="Helical" evidence="1">
    <location>
        <begin position="315"/>
        <end position="333"/>
    </location>
</feature>
<dbReference type="HOGENOM" id="CLU_626241_0_0_1"/>
<dbReference type="EMBL" id="CT868677">
    <property type="protein sequence ID" value="CAK94467.1"/>
    <property type="molecule type" value="Genomic_DNA"/>
</dbReference>
<reference evidence="2 3" key="1">
    <citation type="journal article" date="2006" name="Nature">
        <title>Global trends of whole-genome duplications revealed by the ciliate Paramecium tetraurelia.</title>
        <authorList>
            <consortium name="Genoscope"/>
            <person name="Aury J.-M."/>
            <person name="Jaillon O."/>
            <person name="Duret L."/>
            <person name="Noel B."/>
            <person name="Jubin C."/>
            <person name="Porcel B.M."/>
            <person name="Segurens B."/>
            <person name="Daubin V."/>
            <person name="Anthouard V."/>
            <person name="Aiach N."/>
            <person name="Arnaiz O."/>
            <person name="Billaut A."/>
            <person name="Beisson J."/>
            <person name="Blanc I."/>
            <person name="Bouhouche K."/>
            <person name="Camara F."/>
            <person name="Duharcourt S."/>
            <person name="Guigo R."/>
            <person name="Gogendeau D."/>
            <person name="Katinka M."/>
            <person name="Keller A.-M."/>
            <person name="Kissmehl R."/>
            <person name="Klotz C."/>
            <person name="Koll F."/>
            <person name="Le Moue A."/>
            <person name="Lepere C."/>
            <person name="Malinsky S."/>
            <person name="Nowacki M."/>
            <person name="Nowak J.K."/>
            <person name="Plattner H."/>
            <person name="Poulain J."/>
            <person name="Ruiz F."/>
            <person name="Serrano V."/>
            <person name="Zagulski M."/>
            <person name="Dessen P."/>
            <person name="Betermier M."/>
            <person name="Weissenbach J."/>
            <person name="Scarpelli C."/>
            <person name="Schachter V."/>
            <person name="Sperling L."/>
            <person name="Meyer E."/>
            <person name="Cohen J."/>
            <person name="Wincker P."/>
        </authorList>
    </citation>
    <scope>NUCLEOTIDE SEQUENCE [LARGE SCALE GENOMIC DNA]</scope>
    <source>
        <strain evidence="2 3">Stock d4-2</strain>
    </source>
</reference>
<feature type="transmembrane region" description="Helical" evidence="1">
    <location>
        <begin position="266"/>
        <end position="285"/>
    </location>
</feature>
<feature type="transmembrane region" description="Helical" evidence="1">
    <location>
        <begin position="410"/>
        <end position="432"/>
    </location>
</feature>
<sequence>MVQTISGSQLSQTVATIEVVRRPLQKPFESSKVNQNGYEVINKIKELFSEAFFHHYAIILTTKENESMILHYLKEGFTSSIIQNQERQCYTVIERYESQQFKKLFKVKELYDLRQLNNQDSLKYDLLKNSCIHYVNHVKEYINQYLYDINEHAIQKIELPSLISSIKLLIQKIYQNIKKLSKKELWPEDLKKFTQENFKNPELYYQILYEAIRCGKNQSKMQMLGNSILIAVFHLINSIPIIGGILTLIAIPFSLYFIWIQSDEGIFQKCYKTLALFFIVCLGMLPETKILKYPFDIVSDLIKKYGIIKVERREIVIVGSCTFAGMIGGAAVAKFATPIIATACERVDIKSCILVITGLLSGGEPAAISSGAFLLEVGSGSAKAVIASASDAVISTSISVRSVIAKIGSINIGIAIGCVVGVAIGIGICKLLRWMKSG</sequence>
<name>A0EGM6_PARTE</name>
<dbReference type="OrthoDB" id="313124at2759"/>
<dbReference type="KEGG" id="ptm:GSPATT00026791001"/>
<keyword evidence="1" id="KW-1133">Transmembrane helix</keyword>
<protein>
    <submittedName>
        <fullName evidence="2">Uncharacterized protein</fullName>
    </submittedName>
</protein>
<proteinExistence type="predicted"/>
<dbReference type="AlphaFoldDB" id="A0EGM6"/>
<keyword evidence="1" id="KW-0812">Transmembrane</keyword>
<dbReference type="Proteomes" id="UP000000600">
    <property type="component" value="Unassembled WGS sequence"/>
</dbReference>
<accession>A0EGM6</accession>
<dbReference type="OMA" id="DINEHAI"/>